<sequence>MSNQALAAREEQDRKEAEARDKDNGWVKVFVAWIPMGIISFVVCALMMLGMFWIEHGTLNIGIDITSPFAA</sequence>
<dbReference type="KEGG" id="ccj:UL81_04795"/>
<dbReference type="HOGENOM" id="CLU_2805115_0_0_11"/>
<feature type="transmembrane region" description="Helical" evidence="2">
    <location>
        <begin position="30"/>
        <end position="54"/>
    </location>
</feature>
<dbReference type="AlphaFoldDB" id="A0A0F6QVN8"/>
<dbReference type="STRING" id="161896.UL81_04795"/>
<dbReference type="RefSeq" id="WP_035105672.1">
    <property type="nucleotide sequence ID" value="NZ_CP011311.1"/>
</dbReference>
<dbReference type="Proteomes" id="UP000033566">
    <property type="component" value="Chromosome"/>
</dbReference>
<feature type="region of interest" description="Disordered" evidence="1">
    <location>
        <begin position="1"/>
        <end position="21"/>
    </location>
</feature>
<gene>
    <name evidence="3" type="ORF">UL81_04795</name>
</gene>
<keyword evidence="2" id="KW-0472">Membrane</keyword>
<protein>
    <submittedName>
        <fullName evidence="3">Uncharacterized protein</fullName>
    </submittedName>
</protein>
<feature type="compositionally biased region" description="Basic and acidic residues" evidence="1">
    <location>
        <begin position="8"/>
        <end position="21"/>
    </location>
</feature>
<evidence type="ECO:0000256" key="1">
    <source>
        <dbReference type="SAM" id="MobiDB-lite"/>
    </source>
</evidence>
<dbReference type="OrthoDB" id="4415434at2"/>
<accession>A0A0F6QVN8</accession>
<keyword evidence="4" id="KW-1185">Reference proteome</keyword>
<name>A0A0F6QVN8_9CORY</name>
<proteinExistence type="predicted"/>
<keyword evidence="2" id="KW-1133">Transmembrane helix</keyword>
<dbReference type="EMBL" id="CP011311">
    <property type="protein sequence ID" value="AKE38932.1"/>
    <property type="molecule type" value="Genomic_DNA"/>
</dbReference>
<reference evidence="3 4" key="1">
    <citation type="journal article" date="2015" name="Genome Announc.">
        <title>Complete Genome Sequence of Corynebacterium camporealensis DSM 44610, Isolated from the Milk of a Manchega Sheep with Subclinical Mastitis.</title>
        <authorList>
            <person name="Ruckert C."/>
            <person name="Albersmeier A."/>
            <person name="Winkler A."/>
            <person name="Tauch A."/>
        </authorList>
    </citation>
    <scope>NUCLEOTIDE SEQUENCE [LARGE SCALE GENOMIC DNA]</scope>
    <source>
        <strain evidence="3 4">DSM 44610</strain>
    </source>
</reference>
<keyword evidence="2" id="KW-0812">Transmembrane</keyword>
<evidence type="ECO:0000313" key="3">
    <source>
        <dbReference type="EMBL" id="AKE38932.1"/>
    </source>
</evidence>
<dbReference type="PATRIC" id="fig|161896.4.peg.943"/>
<evidence type="ECO:0000256" key="2">
    <source>
        <dbReference type="SAM" id="Phobius"/>
    </source>
</evidence>
<evidence type="ECO:0000313" key="4">
    <source>
        <dbReference type="Proteomes" id="UP000033566"/>
    </source>
</evidence>
<organism evidence="3 4">
    <name type="scientific">Corynebacterium camporealensis</name>
    <dbReference type="NCBI Taxonomy" id="161896"/>
    <lineage>
        <taxon>Bacteria</taxon>
        <taxon>Bacillati</taxon>
        <taxon>Actinomycetota</taxon>
        <taxon>Actinomycetes</taxon>
        <taxon>Mycobacteriales</taxon>
        <taxon>Corynebacteriaceae</taxon>
        <taxon>Corynebacterium</taxon>
    </lineage>
</organism>